<reference evidence="10 11" key="1">
    <citation type="journal article" date="2013" name="Genome Announc.">
        <title>Complete genome sequence of Myxococcus stipitatus strain DSM 14675, a fruiting myxobacterium.</title>
        <authorList>
            <person name="Huntley S."/>
            <person name="Kneip S."/>
            <person name="Treuner-Lange A."/>
            <person name="Sogaard-Andersen L."/>
        </authorList>
    </citation>
    <scope>NUCLEOTIDE SEQUENCE [LARGE SCALE GENOMIC DNA]</scope>
    <source>
        <strain evidence="11">DSM 14675 / JCM 12634 / Mx s8</strain>
    </source>
</reference>
<dbReference type="CDD" id="cd00075">
    <property type="entry name" value="HATPase"/>
    <property type="match status" value="1"/>
</dbReference>
<evidence type="ECO:0000256" key="1">
    <source>
        <dbReference type="ARBA" id="ARBA00000085"/>
    </source>
</evidence>
<dbReference type="SUPFAM" id="SSF47384">
    <property type="entry name" value="Homodimeric domain of signal transducing histidine kinase"/>
    <property type="match status" value="1"/>
</dbReference>
<dbReference type="SMART" id="SM00387">
    <property type="entry name" value="HATPase_c"/>
    <property type="match status" value="1"/>
</dbReference>
<keyword evidence="5 8" id="KW-0812">Transmembrane</keyword>
<dbReference type="eggNOG" id="COG0642">
    <property type="taxonomic scope" value="Bacteria"/>
</dbReference>
<dbReference type="AlphaFoldDB" id="L7UDW9"/>
<keyword evidence="6 10" id="KW-0418">Kinase</keyword>
<keyword evidence="7 8" id="KW-1133">Transmembrane helix</keyword>
<dbReference type="Gene3D" id="1.10.287.130">
    <property type="match status" value="1"/>
</dbReference>
<keyword evidence="3" id="KW-0597">Phosphoprotein</keyword>
<dbReference type="Pfam" id="PF00512">
    <property type="entry name" value="HisKA"/>
    <property type="match status" value="1"/>
</dbReference>
<dbReference type="SUPFAM" id="SSF55874">
    <property type="entry name" value="ATPase domain of HSP90 chaperone/DNA topoisomerase II/histidine kinase"/>
    <property type="match status" value="1"/>
</dbReference>
<dbReference type="InterPro" id="IPR036890">
    <property type="entry name" value="HATPase_C_sf"/>
</dbReference>
<dbReference type="InterPro" id="IPR050428">
    <property type="entry name" value="TCS_sensor_his_kinase"/>
</dbReference>
<proteinExistence type="predicted"/>
<keyword evidence="8" id="KW-0472">Membrane</keyword>
<evidence type="ECO:0000256" key="3">
    <source>
        <dbReference type="ARBA" id="ARBA00022553"/>
    </source>
</evidence>
<protein>
    <recommendedName>
        <fullName evidence="2">histidine kinase</fullName>
        <ecNumber evidence="2">2.7.13.3</ecNumber>
    </recommendedName>
</protein>
<gene>
    <name evidence="10" type="ordered locus">MYSTI_05835</name>
</gene>
<evidence type="ECO:0000313" key="11">
    <source>
        <dbReference type="Proteomes" id="UP000011131"/>
    </source>
</evidence>
<dbReference type="GO" id="GO:0005886">
    <property type="term" value="C:plasma membrane"/>
    <property type="evidence" value="ECO:0007669"/>
    <property type="project" value="TreeGrafter"/>
</dbReference>
<evidence type="ECO:0000256" key="2">
    <source>
        <dbReference type="ARBA" id="ARBA00012438"/>
    </source>
</evidence>
<dbReference type="KEGG" id="msd:MYSTI_05835"/>
<keyword evidence="4" id="KW-0808">Transferase</keyword>
<sequence>MRAKTRSVRGLLLGAMAMSAALALLLMGAFFTLFSYDLEDVILGRVVATEANRQAAEQGPSGQSIPLGMTTYVGHESLPPWLAEALPVELPRREREVRAPGHGLFHVAVRPDPSGGPTRYVVFDTTELASTTRHLRTTAGLLLASALLALLGAAVLSHVVARRLSRPLEALVAQVQSDTPPRAEGLGVSEVRALADALCARDARIRELLERERAFNRDASHELRTPLSVARGAVEILELDPPKDAETFGRLRQAVHHMVLLTEGILWLARTGPSEESCKLVSISREMVAVYGDHLTQGSVAVIIEAEAEVLAPLPGSVARVMLGNLIKNALAYTSEGRIDIRITPEDWSICDTGVGFGRVEPERTGFGIGLSLVERLARRFAWEMSITALEPHGTKVRLTWPSQPVT</sequence>
<dbReference type="STRING" id="1278073.MYSTI_05835"/>
<dbReference type="GO" id="GO:0000155">
    <property type="term" value="F:phosphorelay sensor kinase activity"/>
    <property type="evidence" value="ECO:0007669"/>
    <property type="project" value="InterPro"/>
</dbReference>
<keyword evidence="11" id="KW-1185">Reference proteome</keyword>
<dbReference type="InterPro" id="IPR005467">
    <property type="entry name" value="His_kinase_dom"/>
</dbReference>
<dbReference type="PANTHER" id="PTHR45436:SF16">
    <property type="entry name" value="HISTIDINE KINASE"/>
    <property type="match status" value="1"/>
</dbReference>
<evidence type="ECO:0000256" key="4">
    <source>
        <dbReference type="ARBA" id="ARBA00022679"/>
    </source>
</evidence>
<dbReference type="PATRIC" id="fig|1278073.3.peg.5914"/>
<dbReference type="Gene3D" id="3.30.565.10">
    <property type="entry name" value="Histidine kinase-like ATPase, C-terminal domain"/>
    <property type="match status" value="1"/>
</dbReference>
<evidence type="ECO:0000256" key="8">
    <source>
        <dbReference type="SAM" id="Phobius"/>
    </source>
</evidence>
<dbReference type="InterPro" id="IPR003661">
    <property type="entry name" value="HisK_dim/P_dom"/>
</dbReference>
<dbReference type="CDD" id="cd00082">
    <property type="entry name" value="HisKA"/>
    <property type="match status" value="1"/>
</dbReference>
<feature type="domain" description="Histidine kinase" evidence="9">
    <location>
        <begin position="218"/>
        <end position="405"/>
    </location>
</feature>
<dbReference type="RefSeq" id="WP_015351366.1">
    <property type="nucleotide sequence ID" value="NC_020126.1"/>
</dbReference>
<dbReference type="PROSITE" id="PS50109">
    <property type="entry name" value="HIS_KIN"/>
    <property type="match status" value="1"/>
</dbReference>
<evidence type="ECO:0000259" key="9">
    <source>
        <dbReference type="PROSITE" id="PS50109"/>
    </source>
</evidence>
<dbReference type="SMART" id="SM00388">
    <property type="entry name" value="HisKA"/>
    <property type="match status" value="1"/>
</dbReference>
<evidence type="ECO:0000256" key="5">
    <source>
        <dbReference type="ARBA" id="ARBA00022692"/>
    </source>
</evidence>
<dbReference type="InterPro" id="IPR036097">
    <property type="entry name" value="HisK_dim/P_sf"/>
</dbReference>
<feature type="transmembrane region" description="Helical" evidence="8">
    <location>
        <begin position="139"/>
        <end position="161"/>
    </location>
</feature>
<evidence type="ECO:0000256" key="7">
    <source>
        <dbReference type="ARBA" id="ARBA00022989"/>
    </source>
</evidence>
<dbReference type="PANTHER" id="PTHR45436">
    <property type="entry name" value="SENSOR HISTIDINE KINASE YKOH"/>
    <property type="match status" value="1"/>
</dbReference>
<name>L7UDW9_MYXSD</name>
<feature type="transmembrane region" description="Helical" evidence="8">
    <location>
        <begin position="12"/>
        <end position="36"/>
    </location>
</feature>
<evidence type="ECO:0000313" key="10">
    <source>
        <dbReference type="EMBL" id="AGC47111.1"/>
    </source>
</evidence>
<dbReference type="Pfam" id="PF02518">
    <property type="entry name" value="HATPase_c"/>
    <property type="match status" value="1"/>
</dbReference>
<organism evidence="10 11">
    <name type="scientific">Myxococcus stipitatus (strain DSM 14675 / JCM 12634 / Mx s8)</name>
    <dbReference type="NCBI Taxonomy" id="1278073"/>
    <lineage>
        <taxon>Bacteria</taxon>
        <taxon>Pseudomonadati</taxon>
        <taxon>Myxococcota</taxon>
        <taxon>Myxococcia</taxon>
        <taxon>Myxococcales</taxon>
        <taxon>Cystobacterineae</taxon>
        <taxon>Myxococcaceae</taxon>
        <taxon>Myxococcus</taxon>
    </lineage>
</organism>
<accession>L7UDW9</accession>
<dbReference type="EC" id="2.7.13.3" evidence="2"/>
<dbReference type="Proteomes" id="UP000011131">
    <property type="component" value="Chromosome"/>
</dbReference>
<evidence type="ECO:0000256" key="6">
    <source>
        <dbReference type="ARBA" id="ARBA00022777"/>
    </source>
</evidence>
<dbReference type="HOGENOM" id="CLU_000445_89_37_7"/>
<dbReference type="InterPro" id="IPR003594">
    <property type="entry name" value="HATPase_dom"/>
</dbReference>
<dbReference type="EMBL" id="CP004025">
    <property type="protein sequence ID" value="AGC47111.1"/>
    <property type="molecule type" value="Genomic_DNA"/>
</dbReference>
<comment type="catalytic activity">
    <reaction evidence="1">
        <text>ATP + protein L-histidine = ADP + protein N-phospho-L-histidine.</text>
        <dbReference type="EC" id="2.7.13.3"/>
    </reaction>
</comment>